<evidence type="ECO:0000259" key="1">
    <source>
        <dbReference type="PROSITE" id="PS50943"/>
    </source>
</evidence>
<dbReference type="Proteomes" id="UP000682134">
    <property type="component" value="Unassembled WGS sequence"/>
</dbReference>
<sequence>MKVEIELQEETIKALEQYASFYNVKHKVIGTNDEQSIEDIIKAAIMMYIRWLSITPSPFISSKGLTVLSRIPHIFSSQGKSLSELSLQTGIPKSTLSGILKGNIPNLENFIRIWLSIGQPPILNLLEIRYDS</sequence>
<gene>
    <name evidence="2" type="ORF">J5Y03_06530</name>
</gene>
<evidence type="ECO:0000313" key="2">
    <source>
        <dbReference type="EMBL" id="MBP0724846.1"/>
    </source>
</evidence>
<protein>
    <submittedName>
        <fullName evidence="2">Helix-turn-helix transcriptional regulator</fullName>
    </submittedName>
</protein>
<dbReference type="InterPro" id="IPR001387">
    <property type="entry name" value="Cro/C1-type_HTH"/>
</dbReference>
<accession>A0A940SIV7</accession>
<dbReference type="PROSITE" id="PS50943">
    <property type="entry name" value="HTH_CROC1"/>
    <property type="match status" value="1"/>
</dbReference>
<keyword evidence="3" id="KW-1185">Reference proteome</keyword>
<organism evidence="2 3">
    <name type="scientific">Gottfriedia endophytica</name>
    <dbReference type="NCBI Taxonomy" id="2820819"/>
    <lineage>
        <taxon>Bacteria</taxon>
        <taxon>Bacillati</taxon>
        <taxon>Bacillota</taxon>
        <taxon>Bacilli</taxon>
        <taxon>Bacillales</taxon>
        <taxon>Bacillaceae</taxon>
        <taxon>Gottfriedia</taxon>
    </lineage>
</organism>
<comment type="caution">
    <text evidence="2">The sequence shown here is derived from an EMBL/GenBank/DDBJ whole genome shotgun (WGS) entry which is preliminary data.</text>
</comment>
<feature type="domain" description="HTH cro/C1-type" evidence="1">
    <location>
        <begin position="77"/>
        <end position="113"/>
    </location>
</feature>
<dbReference type="Pfam" id="PF01381">
    <property type="entry name" value="HTH_3"/>
    <property type="match status" value="1"/>
</dbReference>
<dbReference type="AlphaFoldDB" id="A0A940SIV7"/>
<dbReference type="CDD" id="cd00093">
    <property type="entry name" value="HTH_XRE"/>
    <property type="match status" value="1"/>
</dbReference>
<evidence type="ECO:0000313" key="3">
    <source>
        <dbReference type="Proteomes" id="UP000682134"/>
    </source>
</evidence>
<name>A0A940SIV7_9BACI</name>
<dbReference type="RefSeq" id="WP_209403771.1">
    <property type="nucleotide sequence ID" value="NZ_JAGIYQ010000003.1"/>
</dbReference>
<dbReference type="EMBL" id="JAGIYQ010000003">
    <property type="protein sequence ID" value="MBP0724846.1"/>
    <property type="molecule type" value="Genomic_DNA"/>
</dbReference>
<proteinExistence type="predicted"/>
<reference evidence="2" key="1">
    <citation type="submission" date="2021-04" db="EMBL/GenBank/DDBJ databases">
        <title>Genome seq and assembly of Bacillus sp.</title>
        <authorList>
            <person name="Chhetri G."/>
        </authorList>
    </citation>
    <scope>NUCLEOTIDE SEQUENCE</scope>
    <source>
        <strain evidence="2">RG28</strain>
    </source>
</reference>